<gene>
    <name evidence="1" type="ORF">GCM10009001_08890</name>
</gene>
<protein>
    <submittedName>
        <fullName evidence="1">Uncharacterized protein</fullName>
    </submittedName>
</protein>
<name>A0ABP3QV96_9BACI</name>
<dbReference type="RefSeq" id="WP_343810667.1">
    <property type="nucleotide sequence ID" value="NZ_BAAADS010000006.1"/>
</dbReference>
<sequence length="69" mass="7966">MNRPYIFCHMLVSVDGKIIRNYMVAPEGKESGKLFYNLAFGENPHCHHQGWYSGVQRQMITSPNIRSPL</sequence>
<proteinExistence type="predicted"/>
<accession>A0ABP3QV96</accession>
<comment type="caution">
    <text evidence="1">The sequence shown here is derived from an EMBL/GenBank/DDBJ whole genome shotgun (WGS) entry which is preliminary data.</text>
</comment>
<evidence type="ECO:0000313" key="2">
    <source>
        <dbReference type="Proteomes" id="UP001500866"/>
    </source>
</evidence>
<keyword evidence="2" id="KW-1185">Reference proteome</keyword>
<organism evidence="1 2">
    <name type="scientific">Virgibacillus siamensis</name>
    <dbReference type="NCBI Taxonomy" id="480071"/>
    <lineage>
        <taxon>Bacteria</taxon>
        <taxon>Bacillati</taxon>
        <taxon>Bacillota</taxon>
        <taxon>Bacilli</taxon>
        <taxon>Bacillales</taxon>
        <taxon>Bacillaceae</taxon>
        <taxon>Virgibacillus</taxon>
    </lineage>
</organism>
<reference evidence="2" key="1">
    <citation type="journal article" date="2019" name="Int. J. Syst. Evol. Microbiol.">
        <title>The Global Catalogue of Microorganisms (GCM) 10K type strain sequencing project: providing services to taxonomists for standard genome sequencing and annotation.</title>
        <authorList>
            <consortium name="The Broad Institute Genomics Platform"/>
            <consortium name="The Broad Institute Genome Sequencing Center for Infectious Disease"/>
            <person name="Wu L."/>
            <person name="Ma J."/>
        </authorList>
    </citation>
    <scope>NUCLEOTIDE SEQUENCE [LARGE SCALE GENOMIC DNA]</scope>
    <source>
        <strain evidence="2">JCM 15395</strain>
    </source>
</reference>
<dbReference type="Proteomes" id="UP001500866">
    <property type="component" value="Unassembled WGS sequence"/>
</dbReference>
<dbReference type="EMBL" id="BAAADS010000006">
    <property type="protein sequence ID" value="GAA0594985.1"/>
    <property type="molecule type" value="Genomic_DNA"/>
</dbReference>
<evidence type="ECO:0000313" key="1">
    <source>
        <dbReference type="EMBL" id="GAA0594985.1"/>
    </source>
</evidence>